<evidence type="ECO:0000256" key="5">
    <source>
        <dbReference type="ARBA" id="ARBA00022840"/>
    </source>
</evidence>
<dbReference type="AlphaFoldDB" id="A0A5B8XTG1"/>
<organism evidence="7 8">
    <name type="scientific">Microvenator marinus</name>
    <dbReference type="NCBI Taxonomy" id="2600177"/>
    <lineage>
        <taxon>Bacteria</taxon>
        <taxon>Deltaproteobacteria</taxon>
        <taxon>Bradymonadales</taxon>
        <taxon>Microvenatoraceae</taxon>
        <taxon>Microvenator</taxon>
    </lineage>
</organism>
<dbReference type="OrthoDB" id="179763at2"/>
<dbReference type="InterPro" id="IPR002575">
    <property type="entry name" value="Aminoglycoside_PTrfase"/>
</dbReference>
<dbReference type="Pfam" id="PF01636">
    <property type="entry name" value="APH"/>
    <property type="match status" value="1"/>
</dbReference>
<evidence type="ECO:0000313" key="8">
    <source>
        <dbReference type="Proteomes" id="UP000321595"/>
    </source>
</evidence>
<evidence type="ECO:0000256" key="1">
    <source>
        <dbReference type="ARBA" id="ARBA00010165"/>
    </source>
</evidence>
<dbReference type="KEGG" id="bbae:FRD01_09050"/>
<evidence type="ECO:0000256" key="3">
    <source>
        <dbReference type="ARBA" id="ARBA00022741"/>
    </source>
</evidence>
<dbReference type="Gene3D" id="3.30.200.20">
    <property type="entry name" value="Phosphorylase Kinase, domain 1"/>
    <property type="match status" value="1"/>
</dbReference>
<evidence type="ECO:0000259" key="6">
    <source>
        <dbReference type="Pfam" id="PF01636"/>
    </source>
</evidence>
<keyword evidence="3" id="KW-0547">Nucleotide-binding</keyword>
<dbReference type="GO" id="GO:0016301">
    <property type="term" value="F:kinase activity"/>
    <property type="evidence" value="ECO:0007669"/>
    <property type="project" value="UniProtKB-KW"/>
</dbReference>
<dbReference type="InterPro" id="IPR011009">
    <property type="entry name" value="Kinase-like_dom_sf"/>
</dbReference>
<evidence type="ECO:0000256" key="4">
    <source>
        <dbReference type="ARBA" id="ARBA00022777"/>
    </source>
</evidence>
<keyword evidence="8" id="KW-1185">Reference proteome</keyword>
<accession>A0A5B8XTG1</accession>
<comment type="similarity">
    <text evidence="1">Belongs to the methylthioribose kinase family.</text>
</comment>
<dbReference type="RefSeq" id="WP_146959068.1">
    <property type="nucleotide sequence ID" value="NZ_CP042467.1"/>
</dbReference>
<dbReference type="EMBL" id="CP042467">
    <property type="protein sequence ID" value="QED27383.1"/>
    <property type="molecule type" value="Genomic_DNA"/>
</dbReference>
<keyword evidence="2 7" id="KW-0808">Transferase</keyword>
<dbReference type="Gene3D" id="3.90.1200.10">
    <property type="match status" value="1"/>
</dbReference>
<keyword evidence="4" id="KW-0418">Kinase</keyword>
<dbReference type="PANTHER" id="PTHR34273:SF2">
    <property type="entry name" value="METHYLTHIORIBOSE KINASE"/>
    <property type="match status" value="1"/>
</dbReference>
<name>A0A5B8XTG1_9DELT</name>
<dbReference type="GO" id="GO:0005524">
    <property type="term" value="F:ATP binding"/>
    <property type="evidence" value="ECO:0007669"/>
    <property type="project" value="UniProtKB-KW"/>
</dbReference>
<reference evidence="7 8" key="1">
    <citation type="submission" date="2019-08" db="EMBL/GenBank/DDBJ databases">
        <authorList>
            <person name="Liang Q."/>
        </authorList>
    </citation>
    <scope>NUCLEOTIDE SEQUENCE [LARGE SCALE GENOMIC DNA]</scope>
    <source>
        <strain evidence="7 8">V1718</strain>
    </source>
</reference>
<keyword evidence="5" id="KW-0067">ATP-binding</keyword>
<gene>
    <name evidence="7" type="ORF">FRD01_09050</name>
</gene>
<feature type="domain" description="Aminoglycoside phosphotransferase" evidence="6">
    <location>
        <begin position="21"/>
        <end position="265"/>
    </location>
</feature>
<protein>
    <submittedName>
        <fullName evidence="7">Aminoglycoside phosphotransferase family protein</fullName>
    </submittedName>
</protein>
<dbReference type="PANTHER" id="PTHR34273">
    <property type="entry name" value="METHYLTHIORIBOSE KINASE"/>
    <property type="match status" value="1"/>
</dbReference>
<dbReference type="Proteomes" id="UP000321595">
    <property type="component" value="Chromosome"/>
</dbReference>
<evidence type="ECO:0000313" key="7">
    <source>
        <dbReference type="EMBL" id="QED27383.1"/>
    </source>
</evidence>
<evidence type="ECO:0000256" key="2">
    <source>
        <dbReference type="ARBA" id="ARBA00022679"/>
    </source>
</evidence>
<sequence>MSFDPEQWLRDHLGGPVDRIDPLSGGLVNQVFKVVCPDRVLVLKHAAPHLATNPEIDLPISRMDVEVEALKILGELELPNGVHWPEVLVHDRPQSTFLMSFVQGRGLAEILADEDYVSRLKGHGRTLGGWLGTLHARSSVSERREEFAGRIDNTAIQKVRSEVQYRGLAAMLDDPRFDEPAEWVASRFSGCAGECMILGDLWPASLLLNGDSWGVIDLEFAHWGFPEQDLAHLLAHLRMWALCSENSAPVEEFAAELTDAYFEVFSWQAENFKAANIHFGFEILARAIGPFRSGYLFENASLADIKTAKAMAERAIVEGIGCFKVS</sequence>
<dbReference type="SUPFAM" id="SSF56112">
    <property type="entry name" value="Protein kinase-like (PK-like)"/>
    <property type="match status" value="1"/>
</dbReference>
<proteinExistence type="inferred from homology"/>